<dbReference type="RefSeq" id="WP_154527104.1">
    <property type="nucleotide sequence ID" value="NZ_VULZ01000016.1"/>
</dbReference>
<dbReference type="GO" id="GO:0015031">
    <property type="term" value="P:protein transport"/>
    <property type="evidence" value="ECO:0007669"/>
    <property type="project" value="UniProtKB-KW"/>
</dbReference>
<evidence type="ECO:0000256" key="9">
    <source>
        <dbReference type="RuleBase" id="RU003945"/>
    </source>
</evidence>
<dbReference type="GO" id="GO:0005886">
    <property type="term" value="C:plasma membrane"/>
    <property type="evidence" value="ECO:0007669"/>
    <property type="project" value="UniProtKB-SubCell"/>
</dbReference>
<keyword evidence="2" id="KW-0813">Transport</keyword>
<feature type="transmembrane region" description="Helical" evidence="11">
    <location>
        <begin position="12"/>
        <end position="32"/>
    </location>
</feature>
<dbReference type="NCBIfam" id="TIGR03592">
    <property type="entry name" value="yidC_oxa1_cterm"/>
    <property type="match status" value="1"/>
</dbReference>
<name>A0A6L5XAP9_9FIRM</name>
<dbReference type="AlphaFoldDB" id="A0A6L5XAP9"/>
<evidence type="ECO:0000256" key="4">
    <source>
        <dbReference type="ARBA" id="ARBA00022692"/>
    </source>
</evidence>
<evidence type="ECO:0000313" key="13">
    <source>
        <dbReference type="EMBL" id="MSS15844.1"/>
    </source>
</evidence>
<feature type="domain" description="Membrane insertase YidC/Oxa/ALB C-terminal" evidence="12">
    <location>
        <begin position="39"/>
        <end position="323"/>
    </location>
</feature>
<dbReference type="InterPro" id="IPR001708">
    <property type="entry name" value="YidC/ALB3/OXA1/COX18"/>
</dbReference>
<dbReference type="PANTHER" id="PTHR12428:SF65">
    <property type="entry name" value="CYTOCHROME C OXIDASE ASSEMBLY PROTEIN COX18, MITOCHONDRIAL"/>
    <property type="match status" value="1"/>
</dbReference>
<keyword evidence="5" id="KW-0653">Protein transport</keyword>
<evidence type="ECO:0000256" key="10">
    <source>
        <dbReference type="SAM" id="MobiDB-lite"/>
    </source>
</evidence>
<keyword evidence="3" id="KW-1003">Cell membrane</keyword>
<dbReference type="GO" id="GO:0032977">
    <property type="term" value="F:membrane insertase activity"/>
    <property type="evidence" value="ECO:0007669"/>
    <property type="project" value="InterPro"/>
</dbReference>
<dbReference type="CDD" id="cd20070">
    <property type="entry name" value="5TM_YidC_Alb3"/>
    <property type="match status" value="1"/>
</dbReference>
<accession>A0A6L5XAP9</accession>
<evidence type="ECO:0000256" key="7">
    <source>
        <dbReference type="ARBA" id="ARBA00023136"/>
    </source>
</evidence>
<evidence type="ECO:0000259" key="12">
    <source>
        <dbReference type="Pfam" id="PF02096"/>
    </source>
</evidence>
<evidence type="ECO:0000256" key="6">
    <source>
        <dbReference type="ARBA" id="ARBA00022989"/>
    </source>
</evidence>
<evidence type="ECO:0000256" key="2">
    <source>
        <dbReference type="ARBA" id="ARBA00022448"/>
    </source>
</evidence>
<evidence type="ECO:0000256" key="5">
    <source>
        <dbReference type="ARBA" id="ARBA00022927"/>
    </source>
</evidence>
<organism evidence="13 14">
    <name type="scientific">Porcincola intestinalis</name>
    <dbReference type="NCBI Taxonomy" id="2606632"/>
    <lineage>
        <taxon>Bacteria</taxon>
        <taxon>Bacillati</taxon>
        <taxon>Bacillota</taxon>
        <taxon>Clostridia</taxon>
        <taxon>Lachnospirales</taxon>
        <taxon>Lachnospiraceae</taxon>
        <taxon>Porcincola</taxon>
    </lineage>
</organism>
<dbReference type="PANTHER" id="PTHR12428">
    <property type="entry name" value="OXA1"/>
    <property type="match status" value="1"/>
</dbReference>
<evidence type="ECO:0000256" key="3">
    <source>
        <dbReference type="ARBA" id="ARBA00022475"/>
    </source>
</evidence>
<comment type="subcellular location">
    <subcellularLocation>
        <location evidence="1">Cell membrane</location>
        <topology evidence="1">Multi-pass membrane protein</topology>
    </subcellularLocation>
    <subcellularLocation>
        <location evidence="9">Membrane</location>
        <topology evidence="9">Multi-pass membrane protein</topology>
    </subcellularLocation>
</comment>
<keyword evidence="4 9" id="KW-0812">Transmembrane</keyword>
<sequence length="421" mass="46692">MSLLTQSNKFLIGPVAVALGWVMAGLFWLMSLIGISNIGLAIILFTFVILMAMLPLTYRQQKFSRMTPLMQPELNAIQKKYKGKTDQVSMQKMNDETKMVYAKYGVNPAGSCVQMAISMLVLFPLYNVIMNVPAYVPAVKRVFEPLASALLKAPGAEKYLTGIASSISATTITKNFTENTIIDTLYKFHPSTWADLAKQFPDLAGTIDTCKNTINRMNFFLGLNIADTPMNIIRTHASIWLVIGAVLIPVLAAASQWISAKLSMEMSQGAAGGADQTAATMKTMNTVMPLMSAFFTLTLPVGMGIYWIASAVIRTIQQIFINRRLEKEDVNELLQKNLEKQKEKMEKKGGVSGQSIMKNATINTKQIEAPENPRLSKARTMQNKAKNLSEDLGSEKKNVRRGSLAERANMVSEYNREHQKK</sequence>
<keyword evidence="14" id="KW-1185">Reference proteome</keyword>
<reference evidence="13 14" key="1">
    <citation type="submission" date="2019-08" db="EMBL/GenBank/DDBJ databases">
        <title>In-depth cultivation of the pig gut microbiome towards novel bacterial diversity and tailored functional studies.</title>
        <authorList>
            <person name="Wylensek D."/>
            <person name="Hitch T.C.A."/>
            <person name="Clavel T."/>
        </authorList>
    </citation>
    <scope>NUCLEOTIDE SEQUENCE [LARGE SCALE GENOMIC DNA]</scope>
    <source>
        <strain evidence="13 14">Oil+RF-744-WCA-WT-11</strain>
    </source>
</reference>
<protein>
    <submittedName>
        <fullName evidence="13">YidC/Oxa1 family membrane protein insertase</fullName>
    </submittedName>
</protein>
<evidence type="ECO:0000313" key="14">
    <source>
        <dbReference type="Proteomes" id="UP000481852"/>
    </source>
</evidence>
<evidence type="ECO:0000256" key="8">
    <source>
        <dbReference type="ARBA" id="ARBA00023186"/>
    </source>
</evidence>
<comment type="caution">
    <text evidence="13">The sequence shown here is derived from an EMBL/GenBank/DDBJ whole genome shotgun (WGS) entry which is preliminary data.</text>
</comment>
<feature type="transmembrane region" description="Helical" evidence="11">
    <location>
        <begin position="38"/>
        <end position="58"/>
    </location>
</feature>
<feature type="transmembrane region" description="Helical" evidence="11">
    <location>
        <begin position="239"/>
        <end position="258"/>
    </location>
</feature>
<keyword evidence="7 11" id="KW-0472">Membrane</keyword>
<dbReference type="InterPro" id="IPR047196">
    <property type="entry name" value="YidC_ALB_C"/>
</dbReference>
<feature type="transmembrane region" description="Helical" evidence="11">
    <location>
        <begin position="290"/>
        <end position="313"/>
    </location>
</feature>
<dbReference type="Proteomes" id="UP000481852">
    <property type="component" value="Unassembled WGS sequence"/>
</dbReference>
<evidence type="ECO:0000256" key="11">
    <source>
        <dbReference type="SAM" id="Phobius"/>
    </source>
</evidence>
<proteinExistence type="inferred from homology"/>
<feature type="region of interest" description="Disordered" evidence="10">
    <location>
        <begin position="364"/>
        <end position="421"/>
    </location>
</feature>
<keyword evidence="6 11" id="KW-1133">Transmembrane helix</keyword>
<dbReference type="GO" id="GO:0051205">
    <property type="term" value="P:protein insertion into membrane"/>
    <property type="evidence" value="ECO:0007669"/>
    <property type="project" value="TreeGrafter"/>
</dbReference>
<comment type="similarity">
    <text evidence="9">Belongs to the OXA1/ALB3/YidC family.</text>
</comment>
<dbReference type="Pfam" id="PF02096">
    <property type="entry name" value="60KD_IMP"/>
    <property type="match status" value="1"/>
</dbReference>
<evidence type="ECO:0000256" key="1">
    <source>
        <dbReference type="ARBA" id="ARBA00004651"/>
    </source>
</evidence>
<gene>
    <name evidence="13" type="ORF">FYJ35_12525</name>
</gene>
<keyword evidence="8" id="KW-0143">Chaperone</keyword>
<feature type="compositionally biased region" description="Basic and acidic residues" evidence="10">
    <location>
        <begin position="387"/>
        <end position="397"/>
    </location>
</feature>
<dbReference type="EMBL" id="VULZ01000016">
    <property type="protein sequence ID" value="MSS15844.1"/>
    <property type="molecule type" value="Genomic_DNA"/>
</dbReference>
<dbReference type="InterPro" id="IPR028055">
    <property type="entry name" value="YidC/Oxa/ALB_C"/>
</dbReference>